<dbReference type="PANTHER" id="PTHR12338">
    <property type="entry name" value="AUTOTRANSPORTER"/>
    <property type="match status" value="1"/>
</dbReference>
<dbReference type="SMART" id="SM00869">
    <property type="entry name" value="Autotransporter"/>
    <property type="match status" value="1"/>
</dbReference>
<dbReference type="Gene3D" id="2.40.128.130">
    <property type="entry name" value="Autotransporter beta-domain"/>
    <property type="match status" value="1"/>
</dbReference>
<evidence type="ECO:0000256" key="2">
    <source>
        <dbReference type="SAM" id="SignalP"/>
    </source>
</evidence>
<dbReference type="EMBL" id="CP012871">
    <property type="protein sequence ID" value="ALR77008.1"/>
    <property type="molecule type" value="Genomic_DNA"/>
</dbReference>
<dbReference type="PROSITE" id="PS51208">
    <property type="entry name" value="AUTOTRANSPORTER"/>
    <property type="match status" value="1"/>
</dbReference>
<feature type="region of interest" description="Disordered" evidence="1">
    <location>
        <begin position="619"/>
        <end position="645"/>
    </location>
</feature>
<feature type="domain" description="Autotransporter" evidence="3">
    <location>
        <begin position="686"/>
        <end position="974"/>
    </location>
</feature>
<keyword evidence="2" id="KW-0732">Signal</keyword>
<dbReference type="CDD" id="cd01344">
    <property type="entry name" value="PL2_Passenger_AT"/>
    <property type="match status" value="1"/>
</dbReference>
<dbReference type="GO" id="GO:0019867">
    <property type="term" value="C:outer membrane"/>
    <property type="evidence" value="ECO:0007669"/>
    <property type="project" value="InterPro"/>
</dbReference>
<dbReference type="InterPro" id="IPR012332">
    <property type="entry name" value="Autotransporter_pectin_lyase_C"/>
</dbReference>
<dbReference type="InterPro" id="IPR030895">
    <property type="entry name" value="T5SS_PEPC_rpt"/>
</dbReference>
<dbReference type="InterPro" id="IPR050909">
    <property type="entry name" value="Bact_Autotransporter_VF"/>
</dbReference>
<protein>
    <submittedName>
        <fullName evidence="4">Transporter</fullName>
    </submittedName>
</protein>
<dbReference type="SUPFAM" id="SSF51126">
    <property type="entry name" value="Pectin lyase-like"/>
    <property type="match status" value="1"/>
</dbReference>
<evidence type="ECO:0000256" key="1">
    <source>
        <dbReference type="SAM" id="MobiDB-lite"/>
    </source>
</evidence>
<dbReference type="Gene3D" id="2.160.20.20">
    <property type="match status" value="1"/>
</dbReference>
<reference evidence="5" key="1">
    <citation type="submission" date="2015-10" db="EMBL/GenBank/DDBJ databases">
        <title>Complete Genome Sequencing of Klebsiella sp. strain G5.</title>
        <authorList>
            <person name="Chan K.-G."/>
            <person name="Chen J.-W."/>
        </authorList>
    </citation>
    <scope>NUCLEOTIDE SEQUENCE [LARGE SCALE GENOMIC DNA]</scope>
    <source>
        <strain evidence="5">G5</strain>
    </source>
</reference>
<dbReference type="InterPro" id="IPR043990">
    <property type="entry name" value="AC_1"/>
</dbReference>
<dbReference type="InterPro" id="IPR011050">
    <property type="entry name" value="Pectin_lyase_fold/virulence"/>
</dbReference>
<dbReference type="NCBIfam" id="TIGR04393">
    <property type="entry name" value="rpt_T5SS_PEPC"/>
    <property type="match status" value="4"/>
</dbReference>
<evidence type="ECO:0000313" key="5">
    <source>
        <dbReference type="Proteomes" id="UP000069162"/>
    </source>
</evidence>
<accession>A0A806X5T3</accession>
<dbReference type="Proteomes" id="UP000069162">
    <property type="component" value="Chromosome"/>
</dbReference>
<dbReference type="Pfam" id="PF03797">
    <property type="entry name" value="Autotransporter"/>
    <property type="match status" value="1"/>
</dbReference>
<dbReference type="Pfam" id="PF18883">
    <property type="entry name" value="AC_1"/>
    <property type="match status" value="1"/>
</dbReference>
<proteinExistence type="predicted"/>
<dbReference type="SUPFAM" id="SSF103515">
    <property type="entry name" value="Autotransporter"/>
    <property type="match status" value="1"/>
</dbReference>
<dbReference type="KEGG" id="kle:AO703_12085"/>
<dbReference type="OrthoDB" id="6053567at2"/>
<dbReference type="NCBIfam" id="TIGR01414">
    <property type="entry name" value="autotrans_barl"/>
    <property type="match status" value="1"/>
</dbReference>
<gene>
    <name evidence="4" type="ORF">AO703_12085</name>
</gene>
<name>A0A806X5T3_9ENTR</name>
<dbReference type="InterPro" id="IPR005546">
    <property type="entry name" value="Autotransporte_beta"/>
</dbReference>
<sequence>MSNKKDVSFSSGRYDAMKIKKIISLKNMVLATSAVLSMPALAVINNSETIIDNGAAVTVPGSQSSPWTLPGALYVGMSGTGTLTVNSGAVVSSGTDNTADTSGSVLGYDSGSNGTVIVDGGTWYDGVDAANNSLTSGTTAVGGSGTGNLQIKNGGKVALVFLNIGQNGSGNGTVTVDGAGSQLLATATSTSGITVGTNGTGVLNITNGGSAIGNVLTYIGLDSNATGTVNVSGAGSTFTVADGIIVGANGTGTMNIADGGKVTSGGGSIAGGSGSNPAGGTGTVHIDGSGSLWDIGNSILSIGSAGTGNGTLIVSNQGTLTAGRSVDVNAANGRVVIGGLPGSAPVAAGILNTPTLNLLNSNSSLILNHSDTSGNYIFSPVINGSGNVSSLNGTTVFNTVNTYTGTTTIDGGTVVVGDATHPGAVLNGASAGDVTVSANGTLSGTGMVNGMVVNTGRVAAFNTLAGNNTAANSNLTLEGGMTNGGVIDLAGSTPGNTLTVGKTYIGNNGTIVLNTWLGGDSSPTDKVILDNAQASGTTNLLIKHAGGNGAQTRNGILLVDAQNGSTTAADAFTLSPSSDGYRQGKGTIAAGAYDYRLARGGNGGNAQSWYLTSLLNTPAGKSDPAAKSDPTGATYPGQPGATGGQRALRAETGSYIDNIRAANTLFSMTLHDRLGETQYLDDLSGGKEKATSLWLRNIGGHNRSDSGNGQIATQANRYVMQLGGDLADWSSDGQDRYLFGVMGGYANQHSNSVSNVSGYNSKGTLSGYSAGVYGTWYANDALKQGLYVDSWALYNWFNNSVTGEGLPTENYKSDGFTASVETGYTHKTGEYQTLNGMTNEVFIQPQAQLTWMGVTANRHTEQNGTVVESTGDNNLQTRLGVRAFIKGRSKLDENTQRVFEPFVEANWIYNTSAYGVNMDGVNSQVAGTRNIGELKAGVEGKMTNQTTFWLNVAQQIGGKGYSDTQGMLGIKHSF</sequence>
<dbReference type="InterPro" id="IPR006315">
    <property type="entry name" value="OM_autotransptr_brl_dom"/>
</dbReference>
<feature type="signal peptide" evidence="2">
    <location>
        <begin position="1"/>
        <end position="42"/>
    </location>
</feature>
<feature type="chain" id="PRO_5032763488" evidence="2">
    <location>
        <begin position="43"/>
        <end position="974"/>
    </location>
</feature>
<dbReference type="InterPro" id="IPR036709">
    <property type="entry name" value="Autotransporte_beta_dom_sf"/>
</dbReference>
<organism evidence="4 5">
    <name type="scientific">[Enterobacter] lignolyticus</name>
    <dbReference type="NCBI Taxonomy" id="1334193"/>
    <lineage>
        <taxon>Bacteria</taxon>
        <taxon>Pseudomonadati</taxon>
        <taxon>Pseudomonadota</taxon>
        <taxon>Gammaproteobacteria</taxon>
        <taxon>Enterobacterales</taxon>
        <taxon>Enterobacteriaceae</taxon>
        <taxon>Pluralibacter</taxon>
    </lineage>
</organism>
<evidence type="ECO:0000313" key="4">
    <source>
        <dbReference type="EMBL" id="ALR77008.1"/>
    </source>
</evidence>
<evidence type="ECO:0000259" key="3">
    <source>
        <dbReference type="PROSITE" id="PS51208"/>
    </source>
</evidence>
<dbReference type="PANTHER" id="PTHR12338:SF5">
    <property type="entry name" value="ANTIGEN 43-RELATED"/>
    <property type="match status" value="1"/>
</dbReference>
<dbReference type="AlphaFoldDB" id="A0A806X5T3"/>